<name>A0A7V1I421_DESA2</name>
<comment type="caution">
    <text evidence="1">The sequence shown here is derived from an EMBL/GenBank/DDBJ whole genome shotgun (WGS) entry which is preliminary data.</text>
</comment>
<evidence type="ECO:0000313" key="1">
    <source>
        <dbReference type="EMBL" id="HEB74072.1"/>
    </source>
</evidence>
<gene>
    <name evidence="1" type="ORF">ENJ03_02500</name>
</gene>
<protein>
    <submittedName>
        <fullName evidence="1">Uncharacterized protein</fullName>
    </submittedName>
</protein>
<accession>A0A7V1I421</accession>
<sequence length="60" mass="7111">MRRKIRPLKTKEEEEKAKKALNLTDKEFEKLKDIIRIYENGKIFIGIDDSGMDKPIYGKK</sequence>
<organism evidence="1">
    <name type="scientific">Desulfofervidus auxilii</name>
    <dbReference type="NCBI Taxonomy" id="1621989"/>
    <lineage>
        <taxon>Bacteria</taxon>
        <taxon>Pseudomonadati</taxon>
        <taxon>Thermodesulfobacteriota</taxon>
        <taxon>Candidatus Desulfofervidia</taxon>
        <taxon>Candidatus Desulfofervidales</taxon>
        <taxon>Candidatus Desulfofervidaceae</taxon>
        <taxon>Candidatus Desulfofervidus</taxon>
    </lineage>
</organism>
<dbReference type="AlphaFoldDB" id="A0A7V1I421"/>
<proteinExistence type="predicted"/>
<reference evidence="1" key="1">
    <citation type="journal article" date="2020" name="mSystems">
        <title>Genome- and Community-Level Interaction Insights into Carbon Utilization and Element Cycling Functions of Hydrothermarchaeota in Hydrothermal Sediment.</title>
        <authorList>
            <person name="Zhou Z."/>
            <person name="Liu Y."/>
            <person name="Xu W."/>
            <person name="Pan J."/>
            <person name="Luo Z.H."/>
            <person name="Li M."/>
        </authorList>
    </citation>
    <scope>NUCLEOTIDE SEQUENCE [LARGE SCALE GENOMIC DNA]</scope>
    <source>
        <strain evidence="1">HyVt-45</strain>
    </source>
</reference>
<dbReference type="EMBL" id="DRKW01000141">
    <property type="protein sequence ID" value="HEB74072.1"/>
    <property type="molecule type" value="Genomic_DNA"/>
</dbReference>
<dbReference type="Proteomes" id="UP000886268">
    <property type="component" value="Unassembled WGS sequence"/>
</dbReference>